<feature type="coiled-coil region" evidence="1">
    <location>
        <begin position="8"/>
        <end position="64"/>
    </location>
</feature>
<accession>A3D649</accession>
<evidence type="ECO:0000256" key="1">
    <source>
        <dbReference type="SAM" id="Coils"/>
    </source>
</evidence>
<proteinExistence type="predicted"/>
<evidence type="ECO:0000313" key="3">
    <source>
        <dbReference type="Proteomes" id="UP000001557"/>
    </source>
</evidence>
<dbReference type="RefSeq" id="WP_006082206.1">
    <property type="nucleotide sequence ID" value="NC_009052.1"/>
</dbReference>
<keyword evidence="1" id="KW-0175">Coiled coil</keyword>
<dbReference type="KEGG" id="sbl:Sbal_2725"/>
<dbReference type="EMBL" id="CP000563">
    <property type="protein sequence ID" value="ABN62212.1"/>
    <property type="molecule type" value="Genomic_DNA"/>
</dbReference>
<organism evidence="2 3">
    <name type="scientific">Shewanella baltica (strain OS155 / ATCC BAA-1091)</name>
    <dbReference type="NCBI Taxonomy" id="325240"/>
    <lineage>
        <taxon>Bacteria</taxon>
        <taxon>Pseudomonadati</taxon>
        <taxon>Pseudomonadota</taxon>
        <taxon>Gammaproteobacteria</taxon>
        <taxon>Alteromonadales</taxon>
        <taxon>Shewanellaceae</taxon>
        <taxon>Shewanella</taxon>
    </lineage>
</organism>
<dbReference type="AlphaFoldDB" id="A3D649"/>
<gene>
    <name evidence="2" type="ordered locus">Sbal_2725</name>
</gene>
<name>A3D649_SHEB5</name>
<reference evidence="2 3" key="1">
    <citation type="submission" date="2007-02" db="EMBL/GenBank/DDBJ databases">
        <title>Complete sequence of chromosome of Shewanella baltica OS155.</title>
        <authorList>
            <consortium name="US DOE Joint Genome Institute"/>
            <person name="Copeland A."/>
            <person name="Lucas S."/>
            <person name="Lapidus A."/>
            <person name="Barry K."/>
            <person name="Detter J.C."/>
            <person name="Glavina del Rio T."/>
            <person name="Hammon N."/>
            <person name="Israni S."/>
            <person name="Dalin E."/>
            <person name="Tice H."/>
            <person name="Pitluck S."/>
            <person name="Sims D.R."/>
            <person name="Brettin T."/>
            <person name="Bruce D."/>
            <person name="Han C."/>
            <person name="Tapia R."/>
            <person name="Brainard J."/>
            <person name="Schmutz J."/>
            <person name="Larimer F."/>
            <person name="Land M."/>
            <person name="Hauser L."/>
            <person name="Kyrpides N."/>
            <person name="Mikhailova N."/>
            <person name="Brettar I."/>
            <person name="Klappenbach J."/>
            <person name="Konstantinidis K."/>
            <person name="Rodrigues J."/>
            <person name="Tiedje J."/>
            <person name="Richardson P."/>
        </authorList>
    </citation>
    <scope>NUCLEOTIDE SEQUENCE [LARGE SCALE GENOMIC DNA]</scope>
    <source>
        <strain evidence="3">OS155 / ATCC BAA-1091</strain>
    </source>
</reference>
<dbReference type="HOGENOM" id="CLU_142668_4_0_6"/>
<dbReference type="Proteomes" id="UP000001557">
    <property type="component" value="Chromosome"/>
</dbReference>
<sequence>MNKKELYQKKLQAEFDQLSAEIDKLKAKAELAQADAQLDYYNEIEKLRSMRDEAKSKLTEFNNASDDAWEDFKEGMDSALKTLGNSLKSVTSKFK</sequence>
<evidence type="ECO:0000313" key="2">
    <source>
        <dbReference type="EMBL" id="ABN62212.1"/>
    </source>
</evidence>
<protein>
    <submittedName>
        <fullName evidence="2">Uncharacterized conserved coiled coil protein</fullName>
    </submittedName>
</protein>
<dbReference type="OrthoDB" id="9813316at2"/>
<keyword evidence="3" id="KW-1185">Reference proteome</keyword>